<organism evidence="1 2">
    <name type="scientific">Bosea vaviloviae</name>
    <dbReference type="NCBI Taxonomy" id="1526658"/>
    <lineage>
        <taxon>Bacteria</taxon>
        <taxon>Pseudomonadati</taxon>
        <taxon>Pseudomonadota</taxon>
        <taxon>Alphaproteobacteria</taxon>
        <taxon>Hyphomicrobiales</taxon>
        <taxon>Boseaceae</taxon>
        <taxon>Bosea</taxon>
    </lineage>
</organism>
<evidence type="ECO:0000313" key="2">
    <source>
        <dbReference type="Proteomes" id="UP000094969"/>
    </source>
</evidence>
<dbReference type="AlphaFoldDB" id="A0A1D7U3S0"/>
<evidence type="ECO:0000313" key="1">
    <source>
        <dbReference type="EMBL" id="AOO81982.1"/>
    </source>
</evidence>
<gene>
    <name evidence="1" type="ORF">BHK69_17375</name>
</gene>
<dbReference type="STRING" id="1526658.BHK69_17375"/>
<name>A0A1D7U3S0_9HYPH</name>
<dbReference type="KEGG" id="bvv:BHK69_17375"/>
<dbReference type="Proteomes" id="UP000094969">
    <property type="component" value="Chromosome"/>
</dbReference>
<sequence length="62" mass="6596">MSPSTAAARHGHHERLREAGEIWVMERGAVLTRGKPAELTSTFAHSRLQAFLASTSHGGSAA</sequence>
<reference evidence="1 2" key="1">
    <citation type="journal article" date="2015" name="Antonie Van Leeuwenhoek">
        <title>Bosea vaviloviae sp. nov., a new species of slow-growing rhizobia isolated from nodules of the relict species Vavilovia formosa (Stev.) Fed.</title>
        <authorList>
            <person name="Safronova V.I."/>
            <person name="Kuznetsova I.G."/>
            <person name="Sazanova A.L."/>
            <person name="Kimeklis A.K."/>
            <person name="Belimov A.A."/>
            <person name="Andronov E.E."/>
            <person name="Pinaev A.G."/>
            <person name="Chizhevskaya E.P."/>
            <person name="Pukhaev A.R."/>
            <person name="Popov K.P."/>
            <person name="Willems A."/>
            <person name="Tikhonovich I.A."/>
        </authorList>
    </citation>
    <scope>NUCLEOTIDE SEQUENCE [LARGE SCALE GENOMIC DNA]</scope>
    <source>
        <strain evidence="1 2">Vaf18</strain>
    </source>
</reference>
<dbReference type="EMBL" id="CP017147">
    <property type="protein sequence ID" value="AOO81982.1"/>
    <property type="molecule type" value="Genomic_DNA"/>
</dbReference>
<proteinExistence type="predicted"/>
<dbReference type="RefSeq" id="WP_069691192.1">
    <property type="nucleotide sequence ID" value="NZ_CP017147.1"/>
</dbReference>
<accession>A0A1D7U3S0</accession>
<protein>
    <submittedName>
        <fullName evidence="1">Uncharacterized protein</fullName>
    </submittedName>
</protein>
<keyword evidence="2" id="KW-1185">Reference proteome</keyword>